<dbReference type="GO" id="GO:0015807">
    <property type="term" value="P:L-amino acid transport"/>
    <property type="evidence" value="ECO:0007669"/>
    <property type="project" value="TreeGrafter"/>
</dbReference>
<name>X1H4B2_9ZZZZ</name>
<dbReference type="PANTHER" id="PTHR43820:SF4">
    <property type="entry name" value="HIGH-AFFINITY BRANCHED-CHAIN AMINO ACID TRANSPORT ATP-BINDING PROTEIN LIVF"/>
    <property type="match status" value="1"/>
</dbReference>
<evidence type="ECO:0000259" key="6">
    <source>
        <dbReference type="PROSITE" id="PS50893"/>
    </source>
</evidence>
<evidence type="ECO:0000256" key="1">
    <source>
        <dbReference type="ARBA" id="ARBA00005417"/>
    </source>
</evidence>
<dbReference type="GO" id="GO:0005524">
    <property type="term" value="F:ATP binding"/>
    <property type="evidence" value="ECO:0007669"/>
    <property type="project" value="UniProtKB-KW"/>
</dbReference>
<evidence type="ECO:0000256" key="4">
    <source>
        <dbReference type="ARBA" id="ARBA00022840"/>
    </source>
</evidence>
<comment type="similarity">
    <text evidence="1">Belongs to the ABC transporter superfamily.</text>
</comment>
<dbReference type="SUPFAM" id="SSF52540">
    <property type="entry name" value="P-loop containing nucleoside triphosphate hydrolases"/>
    <property type="match status" value="1"/>
</dbReference>
<keyword evidence="2" id="KW-0813">Transport</keyword>
<gene>
    <name evidence="7" type="ORF">S03H2_42657</name>
</gene>
<dbReference type="Gene3D" id="3.40.50.300">
    <property type="entry name" value="P-loop containing nucleotide triphosphate hydrolases"/>
    <property type="match status" value="1"/>
</dbReference>
<proteinExistence type="inferred from homology"/>
<dbReference type="InterPro" id="IPR003439">
    <property type="entry name" value="ABC_transporter-like_ATP-bd"/>
</dbReference>
<dbReference type="AlphaFoldDB" id="X1H4B2"/>
<dbReference type="SMART" id="SM00382">
    <property type="entry name" value="AAA"/>
    <property type="match status" value="1"/>
</dbReference>
<keyword evidence="5" id="KW-0029">Amino-acid transport</keyword>
<keyword evidence="4" id="KW-0067">ATP-binding</keyword>
<comment type="caution">
    <text evidence="7">The sequence shown here is derived from an EMBL/GenBank/DDBJ whole genome shotgun (WGS) entry which is preliminary data.</text>
</comment>
<keyword evidence="3" id="KW-0547">Nucleotide-binding</keyword>
<dbReference type="InterPro" id="IPR052156">
    <property type="entry name" value="BCAA_Transport_ATP-bd_LivF"/>
</dbReference>
<feature type="domain" description="ABC transporter" evidence="6">
    <location>
        <begin position="2"/>
        <end position="200"/>
    </location>
</feature>
<evidence type="ECO:0000256" key="3">
    <source>
        <dbReference type="ARBA" id="ARBA00022741"/>
    </source>
</evidence>
<dbReference type="InterPro" id="IPR003593">
    <property type="entry name" value="AAA+_ATPase"/>
</dbReference>
<reference evidence="7" key="1">
    <citation type="journal article" date="2014" name="Front. Microbiol.">
        <title>High frequency of phylogenetically diverse reductive dehalogenase-homologous genes in deep subseafloor sedimentary metagenomes.</title>
        <authorList>
            <person name="Kawai M."/>
            <person name="Futagami T."/>
            <person name="Toyoda A."/>
            <person name="Takaki Y."/>
            <person name="Nishi S."/>
            <person name="Hori S."/>
            <person name="Arai W."/>
            <person name="Tsubouchi T."/>
            <person name="Morono Y."/>
            <person name="Uchiyama I."/>
            <person name="Ito T."/>
            <person name="Fujiyama A."/>
            <person name="Inagaki F."/>
            <person name="Takami H."/>
        </authorList>
    </citation>
    <scope>NUCLEOTIDE SEQUENCE</scope>
    <source>
        <strain evidence="7">Expedition CK06-06</strain>
    </source>
</reference>
<dbReference type="Pfam" id="PF00005">
    <property type="entry name" value="ABC_tran"/>
    <property type="match status" value="1"/>
</dbReference>
<dbReference type="InterPro" id="IPR027417">
    <property type="entry name" value="P-loop_NTPase"/>
</dbReference>
<dbReference type="PROSITE" id="PS00211">
    <property type="entry name" value="ABC_TRANSPORTER_1"/>
    <property type="match status" value="1"/>
</dbReference>
<sequence length="205" mass="22707">MLRLDNVNVYHGEIQALRDISLVIEQGNIVSIVGSNGAGKTTLLNTISGLLRCSSGKIEFLGERIDNLDSHEIVKKGLIQIPEGRLLFPEMTTLENLEMGAYSAEARKEFDENLNVVYDLFQVLKDRQDQLAESLSGGEQQMLAIGRGLMAKPRLLMLDEPSLGLGPIIVEDIFRIVKKINEKGATVLLVEQNIYHAISISKKGY</sequence>
<dbReference type="PROSITE" id="PS50893">
    <property type="entry name" value="ABC_TRANSPORTER_2"/>
    <property type="match status" value="1"/>
</dbReference>
<dbReference type="EMBL" id="BARU01026565">
    <property type="protein sequence ID" value="GAH64257.1"/>
    <property type="molecule type" value="Genomic_DNA"/>
</dbReference>
<evidence type="ECO:0000256" key="5">
    <source>
        <dbReference type="ARBA" id="ARBA00022970"/>
    </source>
</evidence>
<dbReference type="PANTHER" id="PTHR43820">
    <property type="entry name" value="HIGH-AFFINITY BRANCHED-CHAIN AMINO ACID TRANSPORT ATP-BINDING PROTEIN LIVF"/>
    <property type="match status" value="1"/>
</dbReference>
<protein>
    <recommendedName>
        <fullName evidence="6">ABC transporter domain-containing protein</fullName>
    </recommendedName>
</protein>
<dbReference type="CDD" id="cd03224">
    <property type="entry name" value="ABC_TM1139_LivF_branched"/>
    <property type="match status" value="1"/>
</dbReference>
<feature type="non-terminal residue" evidence="7">
    <location>
        <position position="205"/>
    </location>
</feature>
<evidence type="ECO:0000256" key="2">
    <source>
        <dbReference type="ARBA" id="ARBA00022448"/>
    </source>
</evidence>
<dbReference type="InterPro" id="IPR017871">
    <property type="entry name" value="ABC_transporter-like_CS"/>
</dbReference>
<evidence type="ECO:0000313" key="7">
    <source>
        <dbReference type="EMBL" id="GAH64257.1"/>
    </source>
</evidence>
<organism evidence="7">
    <name type="scientific">marine sediment metagenome</name>
    <dbReference type="NCBI Taxonomy" id="412755"/>
    <lineage>
        <taxon>unclassified sequences</taxon>
        <taxon>metagenomes</taxon>
        <taxon>ecological metagenomes</taxon>
    </lineage>
</organism>
<accession>X1H4B2</accession>
<dbReference type="GO" id="GO:0016887">
    <property type="term" value="F:ATP hydrolysis activity"/>
    <property type="evidence" value="ECO:0007669"/>
    <property type="project" value="InterPro"/>
</dbReference>
<dbReference type="GO" id="GO:0015658">
    <property type="term" value="F:branched-chain amino acid transmembrane transporter activity"/>
    <property type="evidence" value="ECO:0007669"/>
    <property type="project" value="TreeGrafter"/>
</dbReference>